<accession>A0A136IJ80</accession>
<evidence type="ECO:0000256" key="1">
    <source>
        <dbReference type="SAM" id="MobiDB-lite"/>
    </source>
</evidence>
<evidence type="ECO:0000256" key="2">
    <source>
        <dbReference type="SAM" id="Phobius"/>
    </source>
</evidence>
<keyword evidence="4" id="KW-1185">Reference proteome</keyword>
<dbReference type="EMBL" id="KQ964355">
    <property type="protein sequence ID" value="KXJ84689.1"/>
    <property type="molecule type" value="Genomic_DNA"/>
</dbReference>
<proteinExistence type="predicted"/>
<keyword evidence="2" id="KW-1133">Transmembrane helix</keyword>
<keyword evidence="2" id="KW-0812">Transmembrane</keyword>
<dbReference type="InParanoid" id="A0A136IJ80"/>
<dbReference type="AlphaFoldDB" id="A0A136IJ80"/>
<reference evidence="4" key="1">
    <citation type="submission" date="2016-02" db="EMBL/GenBank/DDBJ databases">
        <title>Draft genome sequence of Microdochium bolleyi, a fungal endophyte of beachgrass.</title>
        <authorList>
            <consortium name="DOE Joint Genome Institute"/>
            <person name="David A.S."/>
            <person name="May G."/>
            <person name="Haridas S."/>
            <person name="Lim J."/>
            <person name="Wang M."/>
            <person name="Labutti K."/>
            <person name="Lipzen A."/>
            <person name="Barry K."/>
            <person name="Grigoriev I.V."/>
        </authorList>
    </citation>
    <scope>NUCLEOTIDE SEQUENCE [LARGE SCALE GENOMIC DNA]</scope>
    <source>
        <strain evidence="4">J235TASD1</strain>
    </source>
</reference>
<evidence type="ECO:0000313" key="3">
    <source>
        <dbReference type="EMBL" id="KXJ84689.1"/>
    </source>
</evidence>
<dbReference type="Proteomes" id="UP000070501">
    <property type="component" value="Unassembled WGS sequence"/>
</dbReference>
<protein>
    <submittedName>
        <fullName evidence="3">Uncharacterized protein</fullName>
    </submittedName>
</protein>
<feature type="compositionally biased region" description="Polar residues" evidence="1">
    <location>
        <begin position="52"/>
        <end position="61"/>
    </location>
</feature>
<organism evidence="3 4">
    <name type="scientific">Microdochium bolleyi</name>
    <dbReference type="NCBI Taxonomy" id="196109"/>
    <lineage>
        <taxon>Eukaryota</taxon>
        <taxon>Fungi</taxon>
        <taxon>Dikarya</taxon>
        <taxon>Ascomycota</taxon>
        <taxon>Pezizomycotina</taxon>
        <taxon>Sordariomycetes</taxon>
        <taxon>Xylariomycetidae</taxon>
        <taxon>Xylariales</taxon>
        <taxon>Microdochiaceae</taxon>
        <taxon>Microdochium</taxon>
    </lineage>
</organism>
<feature type="region of interest" description="Disordered" evidence="1">
    <location>
        <begin position="52"/>
        <end position="84"/>
    </location>
</feature>
<name>A0A136IJ80_9PEZI</name>
<evidence type="ECO:0000313" key="4">
    <source>
        <dbReference type="Proteomes" id="UP000070501"/>
    </source>
</evidence>
<feature type="transmembrane region" description="Helical" evidence="2">
    <location>
        <begin position="15"/>
        <end position="34"/>
    </location>
</feature>
<keyword evidence="2" id="KW-0472">Membrane</keyword>
<gene>
    <name evidence="3" type="ORF">Micbo1qcDRAFT_170034</name>
</gene>
<sequence length="84" mass="9247">MTCDSRRLPARSLPTILPIILYLFKSVTIILVPLHTPPSGFRFRKTMIGTPSGASAHTVGSLQGRGSLRPRSEGRPTRRNSPHQ</sequence>